<organism evidence="2 3">
    <name type="scientific">Sphaerisporangium siamense</name>
    <dbReference type="NCBI Taxonomy" id="795645"/>
    <lineage>
        <taxon>Bacteria</taxon>
        <taxon>Bacillati</taxon>
        <taxon>Actinomycetota</taxon>
        <taxon>Actinomycetes</taxon>
        <taxon>Streptosporangiales</taxon>
        <taxon>Streptosporangiaceae</taxon>
        <taxon>Sphaerisporangium</taxon>
    </lineage>
</organism>
<reference evidence="2 3" key="1">
    <citation type="submission" date="2020-08" db="EMBL/GenBank/DDBJ databases">
        <title>Sequencing the genomes of 1000 actinobacteria strains.</title>
        <authorList>
            <person name="Klenk H.-P."/>
        </authorList>
    </citation>
    <scope>NUCLEOTIDE SEQUENCE [LARGE SCALE GENOMIC DNA]</scope>
    <source>
        <strain evidence="2 3">DSM 45784</strain>
    </source>
</reference>
<dbReference type="RefSeq" id="WP_203959004.1">
    <property type="nucleotide sequence ID" value="NZ_BOOV01000007.1"/>
</dbReference>
<accession>A0A7W7D9E6</accession>
<comment type="caution">
    <text evidence="2">The sequence shown here is derived from an EMBL/GenBank/DDBJ whole genome shotgun (WGS) entry which is preliminary data.</text>
</comment>
<gene>
    <name evidence="2" type="ORF">BJ982_003384</name>
</gene>
<feature type="region of interest" description="Disordered" evidence="1">
    <location>
        <begin position="1"/>
        <end position="35"/>
    </location>
</feature>
<sequence length="625" mass="64187">MTAPAAPEWAGAGIGPHAGHPGDAGESGGAGESEEVVVGRCTVTVVRRGGWSWGPEPGALAGRVVDALPGVLAEHFAEYLAGDGPDVEITEPVVITVRPGRWPTTAATGMVVTPPGDPLPGGTSTGPRAGASADALAETFRESFGESFAESFPGPSAGSATHAPPEEAAVTLFAELAERGELGPLLALLPDDSVRAYLLALLGDADAASSPVAGRVFAELALRTDPARLARSLPDATLPSGDPEEVVASLAALFTGLVTRVGPGETARLVASMTGPPSESLDRPRPGQVRAGASGEARVWSALPFLLAGPLARVGLLDAIGPALAGLDLADDAPLLAAALAYKVLGVTERGWRRAERDTVAAAAFAGLAPPVPEGELTAAARRLRPALPVLDGVLALAVSRGHDAADPLLVTGAAGGLLLVDARGLFPVAWAEEASGLVPHWRACGRPPMLVCEGPLPPGCLRDLAEAGVPFVTALRPLRGDPVTRLPWRAPVWAAEGARVEPRLATELPGHAGRLGGLVRALVAERRAAPLAARDDLERTVTLAAGLGLATIAWMLWRDRETPDPVVALTRFADLDATVRFERDAVRVRVPLGRRHADLLRAGLLADVPGVVWLGGRTLTFSGG</sequence>
<dbReference type="EMBL" id="JACHND010000001">
    <property type="protein sequence ID" value="MBB4701840.1"/>
    <property type="molecule type" value="Genomic_DNA"/>
</dbReference>
<evidence type="ECO:0000256" key="1">
    <source>
        <dbReference type="SAM" id="MobiDB-lite"/>
    </source>
</evidence>
<dbReference type="AlphaFoldDB" id="A0A7W7D9E6"/>
<name>A0A7W7D9E6_9ACTN</name>
<dbReference type="Proteomes" id="UP000542210">
    <property type="component" value="Unassembled WGS sequence"/>
</dbReference>
<evidence type="ECO:0000313" key="3">
    <source>
        <dbReference type="Proteomes" id="UP000542210"/>
    </source>
</evidence>
<feature type="region of interest" description="Disordered" evidence="1">
    <location>
        <begin position="106"/>
        <end position="130"/>
    </location>
</feature>
<proteinExistence type="predicted"/>
<protein>
    <submittedName>
        <fullName evidence="2">Uncharacterized protein</fullName>
    </submittedName>
</protein>
<keyword evidence="3" id="KW-1185">Reference proteome</keyword>
<evidence type="ECO:0000313" key="2">
    <source>
        <dbReference type="EMBL" id="MBB4701840.1"/>
    </source>
</evidence>